<dbReference type="RefSeq" id="WP_077118220.1">
    <property type="nucleotide sequence ID" value="NZ_MUKP01000001.1"/>
</dbReference>
<dbReference type="Pfam" id="PF13560">
    <property type="entry name" value="HTH_31"/>
    <property type="match status" value="1"/>
</dbReference>
<accession>A0A1W0BP68</accession>
<feature type="domain" description="HTH cro/C1-type" evidence="1">
    <location>
        <begin position="17"/>
        <end position="71"/>
    </location>
</feature>
<dbReference type="SUPFAM" id="SSF47413">
    <property type="entry name" value="lambda repressor-like DNA-binding domains"/>
    <property type="match status" value="1"/>
</dbReference>
<dbReference type="EMBL" id="MUMY01000014">
    <property type="protein sequence ID" value="ONM47536.1"/>
    <property type="molecule type" value="Genomic_DNA"/>
</dbReference>
<organism evidence="2 3">
    <name type="scientific">Nocardia donostiensis</name>
    <dbReference type="NCBI Taxonomy" id="1538463"/>
    <lineage>
        <taxon>Bacteria</taxon>
        <taxon>Bacillati</taxon>
        <taxon>Actinomycetota</taxon>
        <taxon>Actinomycetes</taxon>
        <taxon>Mycobacteriales</taxon>
        <taxon>Nocardiaceae</taxon>
        <taxon>Nocardia</taxon>
    </lineage>
</organism>
<dbReference type="Proteomes" id="UP000188836">
    <property type="component" value="Unassembled WGS sequence"/>
</dbReference>
<dbReference type="PROSITE" id="PS50943">
    <property type="entry name" value="HTH_CROC1"/>
    <property type="match status" value="1"/>
</dbReference>
<dbReference type="InterPro" id="IPR010982">
    <property type="entry name" value="Lambda_DNA-bd_dom_sf"/>
</dbReference>
<keyword evidence="3" id="KW-1185">Reference proteome</keyword>
<evidence type="ECO:0000313" key="2">
    <source>
        <dbReference type="EMBL" id="ONM47536.1"/>
    </source>
</evidence>
<reference evidence="2 3" key="1">
    <citation type="journal article" date="2016" name="Antonie Van Leeuwenhoek">
        <title>Nocardia donostiensis sp. nov., isolated from human respiratory specimens.</title>
        <authorList>
            <person name="Ercibengoa M."/>
            <person name="Bell M."/>
            <person name="Marimon J.M."/>
            <person name="Humrighouse B."/>
            <person name="Klenk H.P."/>
            <person name="Potter G."/>
            <person name="Perez-Trallero E."/>
        </authorList>
    </citation>
    <scope>NUCLEOTIDE SEQUENCE [LARGE SCALE GENOMIC DNA]</scope>
    <source>
        <strain evidence="2 3">X1655</strain>
    </source>
</reference>
<evidence type="ECO:0000259" key="1">
    <source>
        <dbReference type="PROSITE" id="PS50943"/>
    </source>
</evidence>
<dbReference type="AlphaFoldDB" id="A0A1W0BP68"/>
<dbReference type="OrthoDB" id="4285266at2"/>
<dbReference type="Pfam" id="PF19054">
    <property type="entry name" value="DUF5753"/>
    <property type="match status" value="1"/>
</dbReference>
<comment type="caution">
    <text evidence="2">The sequence shown here is derived from an EMBL/GenBank/DDBJ whole genome shotgun (WGS) entry which is preliminary data.</text>
</comment>
<proteinExistence type="predicted"/>
<dbReference type="SMART" id="SM00530">
    <property type="entry name" value="HTH_XRE"/>
    <property type="match status" value="1"/>
</dbReference>
<evidence type="ECO:0000313" key="3">
    <source>
        <dbReference type="Proteomes" id="UP000188836"/>
    </source>
</evidence>
<dbReference type="STRING" id="1538463.B0T36_10685"/>
<dbReference type="InterPro" id="IPR043917">
    <property type="entry name" value="DUF5753"/>
</dbReference>
<sequence length="293" mass="33015">MQDNGSTLPRRQLGRYLMDWRTRAGLSQVRAAELLQMGSSSLQRLERGLNGRVKIRDVEAACELYGVPEKLTEAFCGLAQQANVKSWWHEFGDLIPADFDVYMGLEAAAQTFTSYHVELVPGILQTPDYTRVLVRADHPDESDADHERRVRMRQHRQLIITRRRQPTSVDLVLHETVLHRVIGDGKVMAGQLRHLADMSTRENISVRVLPFRAGLPGGAASGQFVILGFGQEQQRGPVEPPVVYIENLAGSLYLEKPDNVRRYHEAHKMFLDAALDDVASRTVLRQVAKGFLP</sequence>
<protein>
    <submittedName>
        <fullName evidence="2">Transcriptional regulator</fullName>
    </submittedName>
</protein>
<dbReference type="CDD" id="cd00093">
    <property type="entry name" value="HTH_XRE"/>
    <property type="match status" value="1"/>
</dbReference>
<dbReference type="GO" id="GO:0003677">
    <property type="term" value="F:DNA binding"/>
    <property type="evidence" value="ECO:0007669"/>
    <property type="project" value="InterPro"/>
</dbReference>
<gene>
    <name evidence="2" type="ORF">B0T46_16620</name>
</gene>
<name>A0A1W0BP68_9NOCA</name>
<dbReference type="InterPro" id="IPR001387">
    <property type="entry name" value="Cro/C1-type_HTH"/>
</dbReference>
<dbReference type="Gene3D" id="1.10.260.40">
    <property type="entry name" value="lambda repressor-like DNA-binding domains"/>
    <property type="match status" value="1"/>
</dbReference>